<name>A0ABS8WUS1_DATST</name>
<reference evidence="2 3" key="1">
    <citation type="journal article" date="2021" name="BMC Genomics">
        <title>Datura genome reveals duplications of psychoactive alkaloid biosynthetic genes and high mutation rate following tissue culture.</title>
        <authorList>
            <person name="Rajewski A."/>
            <person name="Carter-House D."/>
            <person name="Stajich J."/>
            <person name="Litt A."/>
        </authorList>
    </citation>
    <scope>NUCLEOTIDE SEQUENCE [LARGE SCALE GENOMIC DNA]</scope>
    <source>
        <strain evidence="2">AR-01</strain>
    </source>
</reference>
<feature type="region of interest" description="Disordered" evidence="1">
    <location>
        <begin position="1"/>
        <end position="22"/>
    </location>
</feature>
<comment type="caution">
    <text evidence="2">The sequence shown here is derived from an EMBL/GenBank/DDBJ whole genome shotgun (WGS) entry which is preliminary data.</text>
</comment>
<evidence type="ECO:0000313" key="3">
    <source>
        <dbReference type="Proteomes" id="UP000823775"/>
    </source>
</evidence>
<gene>
    <name evidence="2" type="ORF">HAX54_007685</name>
</gene>
<dbReference type="EMBL" id="JACEIK010013963">
    <property type="protein sequence ID" value="MCE3216702.1"/>
    <property type="molecule type" value="Genomic_DNA"/>
</dbReference>
<feature type="region of interest" description="Disordered" evidence="1">
    <location>
        <begin position="131"/>
        <end position="162"/>
    </location>
</feature>
<feature type="region of interest" description="Disordered" evidence="1">
    <location>
        <begin position="52"/>
        <end position="79"/>
    </location>
</feature>
<protein>
    <submittedName>
        <fullName evidence="2">Uncharacterized protein</fullName>
    </submittedName>
</protein>
<organism evidence="2 3">
    <name type="scientific">Datura stramonium</name>
    <name type="common">Jimsonweed</name>
    <name type="synonym">Common thornapple</name>
    <dbReference type="NCBI Taxonomy" id="4076"/>
    <lineage>
        <taxon>Eukaryota</taxon>
        <taxon>Viridiplantae</taxon>
        <taxon>Streptophyta</taxon>
        <taxon>Embryophyta</taxon>
        <taxon>Tracheophyta</taxon>
        <taxon>Spermatophyta</taxon>
        <taxon>Magnoliopsida</taxon>
        <taxon>eudicotyledons</taxon>
        <taxon>Gunneridae</taxon>
        <taxon>Pentapetalae</taxon>
        <taxon>asterids</taxon>
        <taxon>lamiids</taxon>
        <taxon>Solanales</taxon>
        <taxon>Solanaceae</taxon>
        <taxon>Solanoideae</taxon>
        <taxon>Datureae</taxon>
        <taxon>Datura</taxon>
    </lineage>
</organism>
<evidence type="ECO:0000256" key="1">
    <source>
        <dbReference type="SAM" id="MobiDB-lite"/>
    </source>
</evidence>
<accession>A0ABS8WUS1</accession>
<keyword evidence="3" id="KW-1185">Reference proteome</keyword>
<proteinExistence type="predicted"/>
<sequence>MNERESQRKKHVLFARSESGERKASLWVHRIKRKAALSWQSFRRQETLGLVGASGAANESKPKTDQGSLPAADRRRAEGWNAKCYRGSKRGQAVTIERLSLSIPSHTGKRSNGKARPCPFGSWSIAHIQTSDWERGNAHEAPAREGLPGRMPMGADFPKSAG</sequence>
<dbReference type="Proteomes" id="UP000823775">
    <property type="component" value="Unassembled WGS sequence"/>
</dbReference>
<feature type="compositionally biased region" description="Basic and acidic residues" evidence="1">
    <location>
        <begin position="132"/>
        <end position="143"/>
    </location>
</feature>
<evidence type="ECO:0000313" key="2">
    <source>
        <dbReference type="EMBL" id="MCE3216702.1"/>
    </source>
</evidence>